<dbReference type="InterPro" id="IPR036812">
    <property type="entry name" value="NAD(P)_OxRdtase_dom_sf"/>
</dbReference>
<dbReference type="AlphaFoldDB" id="A0A8H4RUR0"/>
<sequence>MPSTQPPLSTTLPPLVCGTATFNNQYNPDAFAIPTNAIIQRALELGVRAFDTSPYYGPSETLLGAALNTSHVQSHYPRSSYHILTKVGRIGGSEFDYSPEWVRYSIQRSLQRLHTSYLDVVYCHDVEFVTPQEVLVAVQELRRIRDTQGTIKYIGISGYPVPLLCELAELVLKKTGEPLDAVMSYANFTLQNTTLMTKGIEKLRRAGVSVVPNASPLGMGLLRSVGVPIGGKGDFHPSPVELRRKVMEAANFVKNKGEKIEVVAIRWALERWARDGATVGGIGGIGVSVMGVSNLDELEETMRVWNSVLDGLPIPRRQVKMEKLAWSLERQKEIEALANSIWEILADLKDYTWASPDESFVNIRVVKGVVDEVAPLPEIKEHLLKVSRL</sequence>
<dbReference type="OrthoDB" id="5286008at2759"/>
<accession>A0A8H4RUR0</accession>
<evidence type="ECO:0000313" key="4">
    <source>
        <dbReference type="Proteomes" id="UP000566819"/>
    </source>
</evidence>
<gene>
    <name evidence="3" type="ORF">G7Y89_g2132</name>
</gene>
<organism evidence="3 4">
    <name type="scientific">Cudoniella acicularis</name>
    <dbReference type="NCBI Taxonomy" id="354080"/>
    <lineage>
        <taxon>Eukaryota</taxon>
        <taxon>Fungi</taxon>
        <taxon>Dikarya</taxon>
        <taxon>Ascomycota</taxon>
        <taxon>Pezizomycotina</taxon>
        <taxon>Leotiomycetes</taxon>
        <taxon>Helotiales</taxon>
        <taxon>Tricladiaceae</taxon>
        <taxon>Cudoniella</taxon>
    </lineage>
</organism>
<dbReference type="GO" id="GO:0070485">
    <property type="term" value="P:dehydro-D-arabinono-1,4-lactone biosynthetic process"/>
    <property type="evidence" value="ECO:0007669"/>
    <property type="project" value="TreeGrafter"/>
</dbReference>
<dbReference type="Proteomes" id="UP000566819">
    <property type="component" value="Unassembled WGS sequence"/>
</dbReference>
<dbReference type="InterPro" id="IPR020471">
    <property type="entry name" value="AKR"/>
</dbReference>
<protein>
    <recommendedName>
        <fullName evidence="2">NADP-dependent oxidoreductase domain-containing protein</fullName>
    </recommendedName>
</protein>
<dbReference type="PANTHER" id="PTHR42686:SF1">
    <property type="entry name" value="GH17980P-RELATED"/>
    <property type="match status" value="1"/>
</dbReference>
<dbReference type="CDD" id="cd19164">
    <property type="entry name" value="AKR_ARA2"/>
    <property type="match status" value="1"/>
</dbReference>
<keyword evidence="1" id="KW-0560">Oxidoreductase</keyword>
<dbReference type="GO" id="GO:0005829">
    <property type="term" value="C:cytosol"/>
    <property type="evidence" value="ECO:0007669"/>
    <property type="project" value="TreeGrafter"/>
</dbReference>
<dbReference type="EMBL" id="JAAMPI010000090">
    <property type="protein sequence ID" value="KAF4635963.1"/>
    <property type="molecule type" value="Genomic_DNA"/>
</dbReference>
<dbReference type="SUPFAM" id="SSF51430">
    <property type="entry name" value="NAD(P)-linked oxidoreductase"/>
    <property type="match status" value="1"/>
</dbReference>
<dbReference type="Gene3D" id="3.20.20.100">
    <property type="entry name" value="NADP-dependent oxidoreductase domain"/>
    <property type="match status" value="1"/>
</dbReference>
<dbReference type="InterPro" id="IPR023210">
    <property type="entry name" value="NADP_OxRdtase_dom"/>
</dbReference>
<reference evidence="3 4" key="1">
    <citation type="submission" date="2020-03" db="EMBL/GenBank/DDBJ databases">
        <title>Draft Genome Sequence of Cudoniella acicularis.</title>
        <authorList>
            <person name="Buettner E."/>
            <person name="Kellner H."/>
        </authorList>
    </citation>
    <scope>NUCLEOTIDE SEQUENCE [LARGE SCALE GENOMIC DNA]</scope>
    <source>
        <strain evidence="3 4">DSM 108380</strain>
    </source>
</reference>
<evidence type="ECO:0000259" key="2">
    <source>
        <dbReference type="Pfam" id="PF00248"/>
    </source>
</evidence>
<name>A0A8H4RUR0_9HELO</name>
<comment type="caution">
    <text evidence="3">The sequence shown here is derived from an EMBL/GenBank/DDBJ whole genome shotgun (WGS) entry which is preliminary data.</text>
</comment>
<dbReference type="Pfam" id="PF00248">
    <property type="entry name" value="Aldo_ket_red"/>
    <property type="match status" value="1"/>
</dbReference>
<dbReference type="PANTHER" id="PTHR42686">
    <property type="entry name" value="GH17980P-RELATED"/>
    <property type="match status" value="1"/>
</dbReference>
<feature type="domain" description="NADP-dependent oxidoreductase" evidence="2">
    <location>
        <begin position="14"/>
        <end position="310"/>
    </location>
</feature>
<proteinExistence type="predicted"/>
<keyword evidence="4" id="KW-1185">Reference proteome</keyword>
<dbReference type="GO" id="GO:0045290">
    <property type="term" value="F:D-arabinose 1-dehydrogenase [NAD(P)+] activity"/>
    <property type="evidence" value="ECO:0007669"/>
    <property type="project" value="InterPro"/>
</dbReference>
<evidence type="ECO:0000256" key="1">
    <source>
        <dbReference type="ARBA" id="ARBA00023002"/>
    </source>
</evidence>
<evidence type="ECO:0000313" key="3">
    <source>
        <dbReference type="EMBL" id="KAF4635963.1"/>
    </source>
</evidence>
<dbReference type="FunFam" id="3.20.20.100:FF:000037">
    <property type="entry name" value="L-galactose dehydrogenase (L-GalDH)"/>
    <property type="match status" value="1"/>
</dbReference>
<dbReference type="InterPro" id="IPR044480">
    <property type="entry name" value="Ara2-like"/>
</dbReference>